<dbReference type="EMBL" id="DS985244">
    <property type="protein sequence ID" value="EDV26053.1"/>
    <property type="molecule type" value="Genomic_DNA"/>
</dbReference>
<dbReference type="Pfam" id="PF00735">
    <property type="entry name" value="Septin"/>
    <property type="match status" value="1"/>
</dbReference>
<name>B3RVT7_TRIAD</name>
<feature type="compositionally biased region" description="Basic and acidic residues" evidence="9">
    <location>
        <begin position="440"/>
        <end position="449"/>
    </location>
</feature>
<dbReference type="GO" id="GO:0008104">
    <property type="term" value="P:intracellular protein localization"/>
    <property type="evidence" value="ECO:0000318"/>
    <property type="project" value="GO_Central"/>
</dbReference>
<dbReference type="GeneID" id="6752803"/>
<dbReference type="CDD" id="cd01850">
    <property type="entry name" value="CDC_Septin"/>
    <property type="match status" value="1"/>
</dbReference>
<dbReference type="GO" id="GO:0005525">
    <property type="term" value="F:GTP binding"/>
    <property type="evidence" value="ECO:0007669"/>
    <property type="project" value="UniProtKB-UniRule"/>
</dbReference>
<dbReference type="STRING" id="10228.B3RVT7"/>
<dbReference type="SUPFAM" id="SSF52540">
    <property type="entry name" value="P-loop containing nucleoside triphosphate hydrolases"/>
    <property type="match status" value="1"/>
</dbReference>
<dbReference type="FunFam" id="3.40.50.300:FF:000162">
    <property type="entry name" value="septin-7 isoform X1"/>
    <property type="match status" value="1"/>
</dbReference>
<dbReference type="HOGENOM" id="CLU_017718_8_1_1"/>
<protein>
    <recommendedName>
        <fullName evidence="7">Septin</fullName>
    </recommendedName>
</protein>
<dbReference type="InterPro" id="IPR016491">
    <property type="entry name" value="Septin"/>
</dbReference>
<dbReference type="Proteomes" id="UP000009022">
    <property type="component" value="Unassembled WGS sequence"/>
</dbReference>
<dbReference type="AlphaFoldDB" id="B3RVT7"/>
<gene>
    <name evidence="11" type="ORF">TRIADDRAFT_55770</name>
</gene>
<dbReference type="eggNOG" id="KOG2655">
    <property type="taxonomic scope" value="Eukaryota"/>
</dbReference>
<dbReference type="OMA" id="HGRRIRY"/>
<organism evidence="11 12">
    <name type="scientific">Trichoplax adhaerens</name>
    <name type="common">Trichoplax reptans</name>
    <dbReference type="NCBI Taxonomy" id="10228"/>
    <lineage>
        <taxon>Eukaryota</taxon>
        <taxon>Metazoa</taxon>
        <taxon>Placozoa</taxon>
        <taxon>Uniplacotomia</taxon>
        <taxon>Trichoplacea</taxon>
        <taxon>Trichoplacidae</taxon>
        <taxon>Trichoplax</taxon>
    </lineage>
</organism>
<dbReference type="RefSeq" id="XP_002112086.1">
    <property type="nucleotide sequence ID" value="XM_002112050.1"/>
</dbReference>
<feature type="region of interest" description="Disordered" evidence="9">
    <location>
        <begin position="414"/>
        <end position="456"/>
    </location>
</feature>
<keyword evidence="4" id="KW-0175">Coiled coil</keyword>
<dbReference type="GO" id="GO:0032153">
    <property type="term" value="C:cell division site"/>
    <property type="evidence" value="ECO:0000318"/>
    <property type="project" value="GO_Central"/>
</dbReference>
<evidence type="ECO:0000313" key="11">
    <source>
        <dbReference type="EMBL" id="EDV26053.1"/>
    </source>
</evidence>
<keyword evidence="2" id="KW-0132">Cell division</keyword>
<evidence type="ECO:0000256" key="9">
    <source>
        <dbReference type="SAM" id="MobiDB-lite"/>
    </source>
</evidence>
<accession>B3RVT7</accession>
<dbReference type="GO" id="GO:0015630">
    <property type="term" value="C:microtubule cytoskeleton"/>
    <property type="evidence" value="ECO:0000318"/>
    <property type="project" value="GO_Central"/>
</dbReference>
<evidence type="ECO:0000256" key="4">
    <source>
        <dbReference type="ARBA" id="ARBA00023054"/>
    </source>
</evidence>
<comment type="similarity">
    <text evidence="7 8">Belongs to the TRAFAC class TrmE-Era-EngA-EngB-Septin-like GTPase superfamily. Septin GTPase family.</text>
</comment>
<evidence type="ECO:0000256" key="2">
    <source>
        <dbReference type="ARBA" id="ARBA00022618"/>
    </source>
</evidence>
<dbReference type="GO" id="GO:0061640">
    <property type="term" value="P:cytoskeleton-dependent cytokinesis"/>
    <property type="evidence" value="ECO:0000318"/>
    <property type="project" value="GO_Central"/>
</dbReference>
<dbReference type="PANTHER" id="PTHR18884">
    <property type="entry name" value="SEPTIN"/>
    <property type="match status" value="1"/>
</dbReference>
<dbReference type="PhylomeDB" id="B3RVT7"/>
<comment type="subcellular location">
    <subcellularLocation>
        <location evidence="1">Cleavage furrow</location>
    </subcellularLocation>
</comment>
<dbReference type="InterPro" id="IPR027417">
    <property type="entry name" value="P-loop_NTPase"/>
</dbReference>
<dbReference type="InParanoid" id="B3RVT7"/>
<evidence type="ECO:0000256" key="3">
    <source>
        <dbReference type="ARBA" id="ARBA00022741"/>
    </source>
</evidence>
<evidence type="ECO:0000256" key="7">
    <source>
        <dbReference type="PIRNR" id="PIRNR006698"/>
    </source>
</evidence>
<dbReference type="GO" id="GO:0005940">
    <property type="term" value="C:septin ring"/>
    <property type="evidence" value="ECO:0000318"/>
    <property type="project" value="GO_Central"/>
</dbReference>
<evidence type="ECO:0000256" key="1">
    <source>
        <dbReference type="ARBA" id="ARBA00004626"/>
    </source>
</evidence>
<dbReference type="OrthoDB" id="416553at2759"/>
<sequence>MASKLTLNSLSVTAKPKAAKGDAMIPKKSDGHVGFADLPNQLYRRSVRNGFEFTLMVVGESGLGKSTLINSLFLSDVYTTANYDDRIKQTLQIEASTMDLEENGVRLKLTLIDTPGFGDAIDNTNCWQPIIDFIQKRFDEYIQQESRIDREYHIVDTRVHCCLYFIPPTGHSLRPIDIEYMKQLYDKVNIVPIIAKADTMTEDECKGFKRRILKDLRDNKIRIFEFQEVAGEDEDYAAQHKSSKESIPFAVVGSNTKIQLNGGKEVRVRKYPWGMVEVENNDHSDFIHLRNVLIRTHMFDLIYNTNILHYENYRYRKGGSSVSQEGTNYKMRLAKEEEEVKHRLDTMEARMSEVYDTQIKEKIKKYKDSEMDIKRRHEHLAKSNDQLRREYEEKKKKFEKEKSDFIHVSKKIEEAQLSAKGHSTSSLPRSPKPGFRSCSHKNDKTDGKEKKKKKLW</sequence>
<keyword evidence="6" id="KW-0131">Cell cycle</keyword>
<dbReference type="PIRSF" id="PIRSF006698">
    <property type="entry name" value="Septin"/>
    <property type="match status" value="1"/>
</dbReference>
<dbReference type="GO" id="GO:0032154">
    <property type="term" value="C:cleavage furrow"/>
    <property type="evidence" value="ECO:0007669"/>
    <property type="project" value="UniProtKB-SubCell"/>
</dbReference>
<feature type="region of interest" description="Disordered" evidence="9">
    <location>
        <begin position="381"/>
        <end position="400"/>
    </location>
</feature>
<keyword evidence="12" id="KW-1185">Reference proteome</keyword>
<dbReference type="PROSITE" id="PS51719">
    <property type="entry name" value="G_SEPTIN"/>
    <property type="match status" value="1"/>
</dbReference>
<keyword evidence="3 8" id="KW-0547">Nucleotide-binding</keyword>
<dbReference type="GO" id="GO:0031105">
    <property type="term" value="C:septin complex"/>
    <property type="evidence" value="ECO:0000318"/>
    <property type="project" value="GO_Central"/>
</dbReference>
<evidence type="ECO:0000256" key="6">
    <source>
        <dbReference type="ARBA" id="ARBA00023306"/>
    </source>
</evidence>
<proteinExistence type="inferred from homology"/>
<dbReference type="Gene3D" id="3.40.50.300">
    <property type="entry name" value="P-loop containing nucleotide triphosphate hydrolases"/>
    <property type="match status" value="1"/>
</dbReference>
<dbReference type="GO" id="GO:0003924">
    <property type="term" value="F:GTPase activity"/>
    <property type="evidence" value="ECO:0000318"/>
    <property type="project" value="GO_Central"/>
</dbReference>
<keyword evidence="5 8" id="KW-0342">GTP-binding</keyword>
<evidence type="ECO:0000256" key="8">
    <source>
        <dbReference type="RuleBase" id="RU004560"/>
    </source>
</evidence>
<dbReference type="GO" id="GO:0060090">
    <property type="term" value="F:molecular adaptor activity"/>
    <property type="evidence" value="ECO:0000318"/>
    <property type="project" value="GO_Central"/>
</dbReference>
<feature type="domain" description="Septin-type G" evidence="10">
    <location>
        <begin position="49"/>
        <end position="320"/>
    </location>
</feature>
<dbReference type="CTD" id="6752803"/>
<dbReference type="InterPro" id="IPR030379">
    <property type="entry name" value="G_SEPTIN_dom"/>
</dbReference>
<evidence type="ECO:0000256" key="5">
    <source>
        <dbReference type="ARBA" id="ARBA00023134"/>
    </source>
</evidence>
<evidence type="ECO:0000259" key="10">
    <source>
        <dbReference type="PROSITE" id="PS51719"/>
    </source>
</evidence>
<evidence type="ECO:0000313" key="12">
    <source>
        <dbReference type="Proteomes" id="UP000009022"/>
    </source>
</evidence>
<reference evidence="11 12" key="1">
    <citation type="journal article" date="2008" name="Nature">
        <title>The Trichoplax genome and the nature of placozoans.</title>
        <authorList>
            <person name="Srivastava M."/>
            <person name="Begovic E."/>
            <person name="Chapman J."/>
            <person name="Putnam N.H."/>
            <person name="Hellsten U."/>
            <person name="Kawashima T."/>
            <person name="Kuo A."/>
            <person name="Mitros T."/>
            <person name="Salamov A."/>
            <person name="Carpenter M.L."/>
            <person name="Signorovitch A.Y."/>
            <person name="Moreno M.A."/>
            <person name="Kamm K."/>
            <person name="Grimwood J."/>
            <person name="Schmutz J."/>
            <person name="Shapiro H."/>
            <person name="Grigoriev I.V."/>
            <person name="Buss L.W."/>
            <person name="Schierwater B."/>
            <person name="Dellaporta S.L."/>
            <person name="Rokhsar D.S."/>
        </authorList>
    </citation>
    <scope>NUCLEOTIDE SEQUENCE [LARGE SCALE GENOMIC DNA]</scope>
    <source>
        <strain evidence="11 12">Grell-BS-1999</strain>
    </source>
</reference>
<dbReference type="KEGG" id="tad:TRIADDRAFT_55770"/>
<dbReference type="FunCoup" id="B3RVT7">
    <property type="interactions" value="1581"/>
</dbReference>